<evidence type="ECO:0000313" key="4">
    <source>
        <dbReference type="Proteomes" id="UP000249402"/>
    </source>
</evidence>
<feature type="non-terminal residue" evidence="3">
    <location>
        <position position="213"/>
    </location>
</feature>
<dbReference type="InterPro" id="IPR023398">
    <property type="entry name" value="TIF_eIF4e-like"/>
</dbReference>
<proteinExistence type="inferred from homology"/>
<keyword evidence="4" id="KW-1185">Reference proteome</keyword>
<dbReference type="EMBL" id="KZ824479">
    <property type="protein sequence ID" value="RAK96185.1"/>
    <property type="molecule type" value="Genomic_DNA"/>
</dbReference>
<dbReference type="Pfam" id="PF08939">
    <property type="entry name" value="Bles03"/>
    <property type="match status" value="1"/>
</dbReference>
<protein>
    <submittedName>
        <fullName evidence="3">DUF1917-domain-containing protein</fullName>
    </submittedName>
</protein>
<evidence type="ECO:0000256" key="2">
    <source>
        <dbReference type="SAM" id="MobiDB-lite"/>
    </source>
</evidence>
<dbReference type="AlphaFoldDB" id="A0A395GKZ9"/>
<dbReference type="PANTHER" id="PTHR31977">
    <property type="entry name" value="UPF0696 PROTEIN C11ORF68"/>
    <property type="match status" value="1"/>
</dbReference>
<dbReference type="InterPro" id="IPR015034">
    <property type="entry name" value="Bles03"/>
</dbReference>
<evidence type="ECO:0000313" key="3">
    <source>
        <dbReference type="EMBL" id="RAK96185.1"/>
    </source>
</evidence>
<evidence type="ECO:0000256" key="1">
    <source>
        <dbReference type="ARBA" id="ARBA00010568"/>
    </source>
</evidence>
<feature type="compositionally biased region" description="Pro residues" evidence="2">
    <location>
        <begin position="86"/>
        <end position="95"/>
    </location>
</feature>
<organism evidence="3 4">
    <name type="scientific">Aspergillus ibericus CBS 121593</name>
    <dbReference type="NCBI Taxonomy" id="1448316"/>
    <lineage>
        <taxon>Eukaryota</taxon>
        <taxon>Fungi</taxon>
        <taxon>Dikarya</taxon>
        <taxon>Ascomycota</taxon>
        <taxon>Pezizomycotina</taxon>
        <taxon>Eurotiomycetes</taxon>
        <taxon>Eurotiomycetidae</taxon>
        <taxon>Eurotiales</taxon>
        <taxon>Aspergillaceae</taxon>
        <taxon>Aspergillus</taxon>
        <taxon>Aspergillus subgen. Circumdati</taxon>
    </lineage>
</organism>
<feature type="compositionally biased region" description="Low complexity" evidence="2">
    <location>
        <begin position="72"/>
        <end position="85"/>
    </location>
</feature>
<dbReference type="OrthoDB" id="10067381at2759"/>
<name>A0A395GKZ9_9EURO</name>
<gene>
    <name evidence="3" type="ORF">BO80DRAFT_468791</name>
</gene>
<dbReference type="Gene3D" id="3.30.760.10">
    <property type="entry name" value="RNA Cap, Translation Initiation Factor Eif4e"/>
    <property type="match status" value="1"/>
</dbReference>
<dbReference type="GeneID" id="37227822"/>
<dbReference type="Proteomes" id="UP000249402">
    <property type="component" value="Unassembled WGS sequence"/>
</dbReference>
<feature type="region of interest" description="Disordered" evidence="2">
    <location>
        <begin position="1"/>
        <end position="41"/>
    </location>
</feature>
<dbReference type="VEuPathDB" id="FungiDB:BO80DRAFT_468791"/>
<feature type="compositionally biased region" description="Polar residues" evidence="2">
    <location>
        <begin position="24"/>
        <end position="41"/>
    </location>
</feature>
<comment type="similarity">
    <text evidence="1">Belongs to the UPF0696 family.</text>
</comment>
<dbReference type="PANTHER" id="PTHR31977:SF1">
    <property type="entry name" value="UPF0696 PROTEIN C11ORF68"/>
    <property type="match status" value="1"/>
</dbReference>
<dbReference type="RefSeq" id="XP_025570513.1">
    <property type="nucleotide sequence ID" value="XM_025722957.1"/>
</dbReference>
<reference evidence="3 4" key="1">
    <citation type="submission" date="2018-02" db="EMBL/GenBank/DDBJ databases">
        <title>The genomes of Aspergillus section Nigri reveals drivers in fungal speciation.</title>
        <authorList>
            <consortium name="DOE Joint Genome Institute"/>
            <person name="Vesth T.C."/>
            <person name="Nybo J."/>
            <person name="Theobald S."/>
            <person name="Brandl J."/>
            <person name="Frisvad J.C."/>
            <person name="Nielsen K.F."/>
            <person name="Lyhne E.K."/>
            <person name="Kogle M.E."/>
            <person name="Kuo A."/>
            <person name="Riley R."/>
            <person name="Clum A."/>
            <person name="Nolan M."/>
            <person name="Lipzen A."/>
            <person name="Salamov A."/>
            <person name="Henrissat B."/>
            <person name="Wiebenga A."/>
            <person name="De vries R.P."/>
            <person name="Grigoriev I.V."/>
            <person name="Mortensen U.H."/>
            <person name="Andersen M.R."/>
            <person name="Baker S.E."/>
        </authorList>
    </citation>
    <scope>NUCLEOTIDE SEQUENCE [LARGE SCALE GENOMIC DNA]</scope>
    <source>
        <strain evidence="3 4">CBS 121593</strain>
    </source>
</reference>
<accession>A0A395GKZ9</accession>
<sequence length="213" mass="23707">MPEQQSQPSSSQPTKSTLIPALSDESSFYGSETETTNLESQASTYSTHHYWTNIHPHLYSTIQHDRLAIQAQTQTQPQPSSSTTPSPSPSTPSPHSPTESLATFLSRLPPSTGPWIYIQAPTYQPPQTNIPALLTDGRRALEQYENERSALEAQRDHPGTLLAHEKSGLTRRLGTLRQNLEKRILEIARRANVVSGKWMLFVLPGKVDEVWGV</sequence>
<dbReference type="SUPFAM" id="SSF55418">
    <property type="entry name" value="eIF4e-like"/>
    <property type="match status" value="1"/>
</dbReference>
<feature type="compositionally biased region" description="Low complexity" evidence="2">
    <location>
        <begin position="1"/>
        <end position="13"/>
    </location>
</feature>
<feature type="region of interest" description="Disordered" evidence="2">
    <location>
        <begin position="71"/>
        <end position="101"/>
    </location>
</feature>